<reference evidence="2" key="2">
    <citation type="submission" date="2018-04" db="EMBL/GenBank/DDBJ databases">
        <title>OnivRS2 (Oryza nivara Reference Sequence Version 2).</title>
        <authorList>
            <person name="Zhang J."/>
            <person name="Kudrna D."/>
            <person name="Lee S."/>
            <person name="Talag J."/>
            <person name="Rajasekar S."/>
            <person name="Welchert J."/>
            <person name="Hsing Y.-I."/>
            <person name="Wing R.A."/>
        </authorList>
    </citation>
    <scope>NUCLEOTIDE SEQUENCE [LARGE SCALE GENOMIC DNA]</scope>
    <source>
        <strain evidence="2">SL10</strain>
    </source>
</reference>
<dbReference type="AlphaFoldDB" id="A0A0E0III5"/>
<name>A0A0E0III5_ORYNI</name>
<proteinExistence type="predicted"/>
<feature type="region of interest" description="Disordered" evidence="1">
    <location>
        <begin position="133"/>
        <end position="156"/>
    </location>
</feature>
<feature type="compositionally biased region" description="Low complexity" evidence="1">
    <location>
        <begin position="85"/>
        <end position="111"/>
    </location>
</feature>
<accession>A0A0E0III5</accession>
<evidence type="ECO:0000313" key="3">
    <source>
        <dbReference type="Proteomes" id="UP000006591"/>
    </source>
</evidence>
<protein>
    <submittedName>
        <fullName evidence="2">Uncharacterized protein</fullName>
    </submittedName>
</protein>
<keyword evidence="3" id="KW-1185">Reference proteome</keyword>
<sequence>MAGDGDGGDMARNGDGGGADMVGAGGMLSYADADGAAEPSSLPQPTSAPSPSPAAPAPPTSSPTPISILLDDLLLECLAGVPYASLPQLPTTSPRSSPPSRARRAPLLSPRPLRHAHGEPTDVGVVVVMRTRSRRPPTRSYAPSPPPPPLRSTAGDWMGIDPLSPFPCKVNKMTRGKYVRE</sequence>
<dbReference type="EnsemblPlants" id="ONIVA09G07030.1">
    <property type="protein sequence ID" value="ONIVA09G07030.1"/>
    <property type="gene ID" value="ONIVA09G07030"/>
</dbReference>
<evidence type="ECO:0000256" key="1">
    <source>
        <dbReference type="SAM" id="MobiDB-lite"/>
    </source>
</evidence>
<organism evidence="2">
    <name type="scientific">Oryza nivara</name>
    <name type="common">Indian wild rice</name>
    <name type="synonym">Oryza sativa f. spontanea</name>
    <dbReference type="NCBI Taxonomy" id="4536"/>
    <lineage>
        <taxon>Eukaryota</taxon>
        <taxon>Viridiplantae</taxon>
        <taxon>Streptophyta</taxon>
        <taxon>Embryophyta</taxon>
        <taxon>Tracheophyta</taxon>
        <taxon>Spermatophyta</taxon>
        <taxon>Magnoliopsida</taxon>
        <taxon>Liliopsida</taxon>
        <taxon>Poales</taxon>
        <taxon>Poaceae</taxon>
        <taxon>BOP clade</taxon>
        <taxon>Oryzoideae</taxon>
        <taxon>Oryzeae</taxon>
        <taxon>Oryzinae</taxon>
        <taxon>Oryza</taxon>
    </lineage>
</organism>
<feature type="compositionally biased region" description="Gly residues" evidence="1">
    <location>
        <begin position="14"/>
        <end position="26"/>
    </location>
</feature>
<feature type="compositionally biased region" description="Pro residues" evidence="1">
    <location>
        <begin position="46"/>
        <end position="62"/>
    </location>
</feature>
<feature type="region of interest" description="Disordered" evidence="1">
    <location>
        <begin position="84"/>
        <end position="118"/>
    </location>
</feature>
<dbReference type="Gramene" id="ONIVA09G07030.1">
    <property type="protein sequence ID" value="ONIVA09G07030.1"/>
    <property type="gene ID" value="ONIVA09G07030"/>
</dbReference>
<dbReference type="Proteomes" id="UP000006591">
    <property type="component" value="Chromosome 9"/>
</dbReference>
<dbReference type="PRINTS" id="PR01217">
    <property type="entry name" value="PRICHEXTENSN"/>
</dbReference>
<evidence type="ECO:0000313" key="2">
    <source>
        <dbReference type="EnsemblPlants" id="ONIVA09G07030.1"/>
    </source>
</evidence>
<feature type="region of interest" description="Disordered" evidence="1">
    <location>
        <begin position="1"/>
        <end position="66"/>
    </location>
</feature>
<reference evidence="2" key="1">
    <citation type="submission" date="2015-04" db="UniProtKB">
        <authorList>
            <consortium name="EnsemblPlants"/>
        </authorList>
    </citation>
    <scope>IDENTIFICATION</scope>
    <source>
        <strain evidence="2">SL10</strain>
    </source>
</reference>
<dbReference type="HOGENOM" id="CLU_095132_0_0_1"/>